<protein>
    <submittedName>
        <fullName evidence="5">Phosphate/phosphite/phosphonate ABC transporter substrate-binding protein</fullName>
    </submittedName>
</protein>
<dbReference type="Proteomes" id="UP001152872">
    <property type="component" value="Unassembled WGS sequence"/>
</dbReference>
<dbReference type="Pfam" id="PF12974">
    <property type="entry name" value="Phosphonate-bd"/>
    <property type="match status" value="1"/>
</dbReference>
<organism evidence="5 6">
    <name type="scientific">Pseudanabaena catenata USMAC16</name>
    <dbReference type="NCBI Taxonomy" id="1855837"/>
    <lineage>
        <taxon>Bacteria</taxon>
        <taxon>Bacillati</taxon>
        <taxon>Cyanobacteriota</taxon>
        <taxon>Cyanophyceae</taxon>
        <taxon>Pseudanabaenales</taxon>
        <taxon>Pseudanabaenaceae</taxon>
        <taxon>Pseudanabaena</taxon>
    </lineage>
</organism>
<reference evidence="5" key="1">
    <citation type="submission" date="2019-05" db="EMBL/GenBank/DDBJ databases">
        <title>Whole genome sequencing of Pseudanabaena catenata USMAC16.</title>
        <authorList>
            <person name="Khan Z."/>
            <person name="Omar W.M."/>
            <person name="Convey P."/>
            <person name="Merican F."/>
            <person name="Najimudin N."/>
        </authorList>
    </citation>
    <scope>NUCLEOTIDE SEQUENCE</scope>
    <source>
        <strain evidence="5">USMAC16</strain>
    </source>
</reference>
<sequence length="344" mass="37108">MKFFVFSPAKFVAIAGLVSLMGLTACTENSQNSQNNQQPSSTSNVAQTNASKEQTKDAKPAPTEVAKTPSNDITIAFATRRDTKDLQSKIDKVTAILSKELGSPVKGIVADETASVEALRANRANVAFVSGRAALKAEQLSGAKMYLAEVRADYSGGKSYNSIFVVPENSPLKTLATPQETLEQLKGKRMAFTSRSSGSGFIFPVSELVGLKFVDGPDRLDSFFGKVTYGDGYSSALQAVLRDQADVAVVSEYALLPPWITAEESKKLRVLHAVPNVPAHGIAIDDSVPADVREKLINAFLKLNEAENNELFRSLYNSTQLVKVDHEQHLATMRTAIARAGLKP</sequence>
<gene>
    <name evidence="5" type="primary">phnD</name>
    <name evidence="5" type="ORF">FEV09_00505</name>
</gene>
<feature type="compositionally biased region" description="Low complexity" evidence="3">
    <location>
        <begin position="29"/>
        <end position="44"/>
    </location>
</feature>
<feature type="signal peptide" evidence="4">
    <location>
        <begin position="1"/>
        <end position="27"/>
    </location>
</feature>
<dbReference type="RefSeq" id="WP_009625058.1">
    <property type="nucleotide sequence ID" value="NZ_VBTY01000002.1"/>
</dbReference>
<dbReference type="PROSITE" id="PS51257">
    <property type="entry name" value="PROKAR_LIPOPROTEIN"/>
    <property type="match status" value="1"/>
</dbReference>
<evidence type="ECO:0000256" key="4">
    <source>
        <dbReference type="SAM" id="SignalP"/>
    </source>
</evidence>
<keyword evidence="2 4" id="KW-0732">Signal</keyword>
<dbReference type="PANTHER" id="PTHR35841">
    <property type="entry name" value="PHOSPHONATES-BINDING PERIPLASMIC PROTEIN"/>
    <property type="match status" value="1"/>
</dbReference>
<dbReference type="EMBL" id="VBTY01000002">
    <property type="protein sequence ID" value="MDG3493031.1"/>
    <property type="molecule type" value="Genomic_DNA"/>
</dbReference>
<proteinExistence type="inferred from homology"/>
<dbReference type="InterPro" id="IPR005770">
    <property type="entry name" value="PhnD"/>
</dbReference>
<comment type="caution">
    <text evidence="5">The sequence shown here is derived from an EMBL/GenBank/DDBJ whole genome shotgun (WGS) entry which is preliminary data.</text>
</comment>
<evidence type="ECO:0000313" key="6">
    <source>
        <dbReference type="Proteomes" id="UP001152872"/>
    </source>
</evidence>
<evidence type="ECO:0000256" key="1">
    <source>
        <dbReference type="ARBA" id="ARBA00007162"/>
    </source>
</evidence>
<evidence type="ECO:0000256" key="2">
    <source>
        <dbReference type="ARBA" id="ARBA00022729"/>
    </source>
</evidence>
<dbReference type="GO" id="GO:0043190">
    <property type="term" value="C:ATP-binding cassette (ABC) transporter complex"/>
    <property type="evidence" value="ECO:0007669"/>
    <property type="project" value="InterPro"/>
</dbReference>
<dbReference type="AlphaFoldDB" id="A0A9X4M8P7"/>
<name>A0A9X4M8P7_9CYAN</name>
<keyword evidence="6" id="KW-1185">Reference proteome</keyword>
<dbReference type="GO" id="GO:0055085">
    <property type="term" value="P:transmembrane transport"/>
    <property type="evidence" value="ECO:0007669"/>
    <property type="project" value="InterPro"/>
</dbReference>
<dbReference type="PANTHER" id="PTHR35841:SF1">
    <property type="entry name" value="PHOSPHONATES-BINDING PERIPLASMIC PROTEIN"/>
    <property type="match status" value="1"/>
</dbReference>
<evidence type="ECO:0000313" key="5">
    <source>
        <dbReference type="EMBL" id="MDG3493031.1"/>
    </source>
</evidence>
<dbReference type="Gene3D" id="3.40.190.10">
    <property type="entry name" value="Periplasmic binding protein-like II"/>
    <property type="match status" value="2"/>
</dbReference>
<feature type="region of interest" description="Disordered" evidence="3">
    <location>
        <begin position="29"/>
        <end position="70"/>
    </location>
</feature>
<evidence type="ECO:0000256" key="3">
    <source>
        <dbReference type="SAM" id="MobiDB-lite"/>
    </source>
</evidence>
<comment type="similarity">
    <text evidence="1">Belongs to the phosphate/phosphite/phosphonate binding protein family.</text>
</comment>
<dbReference type="SUPFAM" id="SSF53850">
    <property type="entry name" value="Periplasmic binding protein-like II"/>
    <property type="match status" value="1"/>
</dbReference>
<accession>A0A9X4M8P7</accession>
<dbReference type="NCBIfam" id="TIGR01098">
    <property type="entry name" value="3A0109s03R"/>
    <property type="match status" value="1"/>
</dbReference>
<feature type="chain" id="PRO_5040762164" evidence="4">
    <location>
        <begin position="28"/>
        <end position="344"/>
    </location>
</feature>